<dbReference type="AlphaFoldDB" id="A0A1C7MF65"/>
<feature type="binding site" evidence="5">
    <location>
        <position position="65"/>
    </location>
    <ligand>
        <name>Mg(2+)</name>
        <dbReference type="ChEBI" id="CHEBI:18420"/>
        <label>1</label>
    </ligand>
</feature>
<dbReference type="GO" id="GO:0003906">
    <property type="term" value="F:DNA-(apurinic or apyrimidinic site) endonuclease activity"/>
    <property type="evidence" value="ECO:0007669"/>
    <property type="project" value="TreeGrafter"/>
</dbReference>
<proteinExistence type="inferred from homology"/>
<comment type="similarity">
    <text evidence="1">Belongs to the DNA repair enzymes AP/ExoA family.</text>
</comment>
<evidence type="ECO:0000313" key="8">
    <source>
        <dbReference type="EMBL" id="OBZ75523.1"/>
    </source>
</evidence>
<keyword evidence="8" id="KW-0456">Lyase</keyword>
<evidence type="ECO:0000256" key="6">
    <source>
        <dbReference type="SAM" id="MobiDB-lite"/>
    </source>
</evidence>
<dbReference type="GO" id="GO:0046872">
    <property type="term" value="F:metal ion binding"/>
    <property type="evidence" value="ECO:0007669"/>
    <property type="project" value="UniProtKB-KW"/>
</dbReference>
<dbReference type="InterPro" id="IPR036691">
    <property type="entry name" value="Endo/exonu/phosph_ase_sf"/>
</dbReference>
<dbReference type="SUPFAM" id="SSF56219">
    <property type="entry name" value="DNase I-like"/>
    <property type="match status" value="1"/>
</dbReference>
<evidence type="ECO:0000256" key="3">
    <source>
        <dbReference type="ARBA" id="ARBA00022801"/>
    </source>
</evidence>
<evidence type="ECO:0000256" key="5">
    <source>
        <dbReference type="PIRSR" id="PIRSR604808-2"/>
    </source>
</evidence>
<organism evidence="8 9">
    <name type="scientific">Grifola frondosa</name>
    <name type="common">Maitake</name>
    <name type="synonym">Polyporus frondosus</name>
    <dbReference type="NCBI Taxonomy" id="5627"/>
    <lineage>
        <taxon>Eukaryota</taxon>
        <taxon>Fungi</taxon>
        <taxon>Dikarya</taxon>
        <taxon>Basidiomycota</taxon>
        <taxon>Agaricomycotina</taxon>
        <taxon>Agaricomycetes</taxon>
        <taxon>Polyporales</taxon>
        <taxon>Grifolaceae</taxon>
        <taxon>Grifola</taxon>
    </lineage>
</organism>
<gene>
    <name evidence="8" type="primary">Apex1</name>
    <name evidence="8" type="ORF">A0H81_04272</name>
</gene>
<dbReference type="STRING" id="5627.A0A1C7MF65"/>
<dbReference type="InterPro" id="IPR005135">
    <property type="entry name" value="Endo/exonuclease/phosphatase"/>
</dbReference>
<dbReference type="GO" id="GO:0008311">
    <property type="term" value="F:double-stranded DNA 3'-5' DNA exonuclease activity"/>
    <property type="evidence" value="ECO:0007669"/>
    <property type="project" value="TreeGrafter"/>
</dbReference>
<keyword evidence="4 5" id="KW-0460">Magnesium</keyword>
<keyword evidence="2 5" id="KW-0479">Metal-binding</keyword>
<dbReference type="PANTHER" id="PTHR22748">
    <property type="entry name" value="AP ENDONUCLEASE"/>
    <property type="match status" value="1"/>
</dbReference>
<name>A0A1C7MF65_GRIFR</name>
<comment type="caution">
    <text evidence="8">The sequence shown here is derived from an EMBL/GenBank/DDBJ whole genome shotgun (WGS) entry which is preliminary data.</text>
</comment>
<dbReference type="OMA" id="EGCYLIA"/>
<dbReference type="OrthoDB" id="498125at2759"/>
<feature type="binding site" evidence="5">
    <location>
        <position position="93"/>
    </location>
    <ligand>
        <name>Mg(2+)</name>
        <dbReference type="ChEBI" id="CHEBI:18420"/>
        <label>1</label>
    </ligand>
</feature>
<dbReference type="GO" id="GO:0016829">
    <property type="term" value="F:lyase activity"/>
    <property type="evidence" value="ECO:0007669"/>
    <property type="project" value="UniProtKB-KW"/>
</dbReference>
<keyword evidence="9" id="KW-1185">Reference proteome</keyword>
<dbReference type="EMBL" id="LUGG01000004">
    <property type="protein sequence ID" value="OBZ75523.1"/>
    <property type="molecule type" value="Genomic_DNA"/>
</dbReference>
<dbReference type="GO" id="GO:0005634">
    <property type="term" value="C:nucleus"/>
    <property type="evidence" value="ECO:0007669"/>
    <property type="project" value="TreeGrafter"/>
</dbReference>
<accession>A0A1C7MF65</accession>
<reference evidence="8 9" key="1">
    <citation type="submission" date="2016-03" db="EMBL/GenBank/DDBJ databases">
        <title>Whole genome sequencing of Grifola frondosa 9006-11.</title>
        <authorList>
            <person name="Min B."/>
            <person name="Park H."/>
            <person name="Kim J.-G."/>
            <person name="Cho H."/>
            <person name="Oh Y.-L."/>
            <person name="Kong W.-S."/>
            <person name="Choi I.-G."/>
        </authorList>
    </citation>
    <scope>NUCLEOTIDE SEQUENCE [LARGE SCALE GENOMIC DNA]</scope>
    <source>
        <strain evidence="8 9">9006-11</strain>
    </source>
</reference>
<dbReference type="Pfam" id="PF03372">
    <property type="entry name" value="Exo_endo_phos"/>
    <property type="match status" value="1"/>
</dbReference>
<dbReference type="InterPro" id="IPR004808">
    <property type="entry name" value="AP_endonuc_1"/>
</dbReference>
<feature type="domain" description="Endonuclease/exonuclease/phosphatase" evidence="7">
    <location>
        <begin position="62"/>
        <end position="138"/>
    </location>
</feature>
<evidence type="ECO:0000259" key="7">
    <source>
        <dbReference type="Pfam" id="PF03372"/>
    </source>
</evidence>
<feature type="region of interest" description="Disordered" evidence="6">
    <location>
        <begin position="1"/>
        <end position="49"/>
    </location>
</feature>
<sequence length="148" mass="16604">MAPRKAASKRKASEAPDSEAEYSQPTQKKTKVSPPANTQPTNKVLPVHIEFPPRNPGTIRIATWNICGLASSQKKGFRNYVDAEDPDVLILTETKVNDVPTDPYFKNRYPHRHWSLAEKKGYAGTAILSKHKPVSVHYTLPVILTKMR</sequence>
<evidence type="ECO:0000256" key="1">
    <source>
        <dbReference type="ARBA" id="ARBA00007092"/>
    </source>
</evidence>
<keyword evidence="5" id="KW-0464">Manganese</keyword>
<evidence type="ECO:0000256" key="4">
    <source>
        <dbReference type="ARBA" id="ARBA00022842"/>
    </source>
</evidence>
<dbReference type="Gene3D" id="3.60.10.10">
    <property type="entry name" value="Endonuclease/exonuclease/phosphatase"/>
    <property type="match status" value="1"/>
</dbReference>
<dbReference type="GO" id="GO:0006284">
    <property type="term" value="P:base-excision repair"/>
    <property type="evidence" value="ECO:0007669"/>
    <property type="project" value="TreeGrafter"/>
</dbReference>
<dbReference type="PANTHER" id="PTHR22748:SF6">
    <property type="entry name" value="DNA-(APURINIC OR APYRIMIDINIC SITE) ENDONUCLEASE"/>
    <property type="match status" value="1"/>
</dbReference>
<dbReference type="Proteomes" id="UP000092993">
    <property type="component" value="Unassembled WGS sequence"/>
</dbReference>
<keyword evidence="3" id="KW-0378">Hydrolase</keyword>
<evidence type="ECO:0000313" key="9">
    <source>
        <dbReference type="Proteomes" id="UP000092993"/>
    </source>
</evidence>
<comment type="cofactor">
    <cofactor evidence="5">
        <name>Mg(2+)</name>
        <dbReference type="ChEBI" id="CHEBI:18420"/>
    </cofactor>
    <cofactor evidence="5">
        <name>Mn(2+)</name>
        <dbReference type="ChEBI" id="CHEBI:29035"/>
    </cofactor>
    <text evidence="5">Probably binds two magnesium or manganese ions per subunit.</text>
</comment>
<dbReference type="GO" id="GO:0008081">
    <property type="term" value="F:phosphoric diester hydrolase activity"/>
    <property type="evidence" value="ECO:0007669"/>
    <property type="project" value="TreeGrafter"/>
</dbReference>
<protein>
    <submittedName>
        <fullName evidence="8">DNA-(Apurinic or apyrimidinic site) lyase</fullName>
    </submittedName>
</protein>
<evidence type="ECO:0000256" key="2">
    <source>
        <dbReference type="ARBA" id="ARBA00022723"/>
    </source>
</evidence>
<feature type="compositionally biased region" description="Basic residues" evidence="6">
    <location>
        <begin position="1"/>
        <end position="10"/>
    </location>
</feature>